<dbReference type="STRING" id="714943.Mucpa_5337"/>
<feature type="transmembrane region" description="Helical" evidence="1">
    <location>
        <begin position="69"/>
        <end position="91"/>
    </location>
</feature>
<organism evidence="2 3">
    <name type="scientific">Mucilaginibacter paludis DSM 18603</name>
    <dbReference type="NCBI Taxonomy" id="714943"/>
    <lineage>
        <taxon>Bacteria</taxon>
        <taxon>Pseudomonadati</taxon>
        <taxon>Bacteroidota</taxon>
        <taxon>Sphingobacteriia</taxon>
        <taxon>Sphingobacteriales</taxon>
        <taxon>Sphingobacteriaceae</taxon>
        <taxon>Mucilaginibacter</taxon>
    </lineage>
</organism>
<dbReference type="RefSeq" id="WP_008510601.1">
    <property type="nucleotide sequence ID" value="NZ_CM001403.1"/>
</dbReference>
<evidence type="ECO:0000256" key="1">
    <source>
        <dbReference type="SAM" id="Phobius"/>
    </source>
</evidence>
<dbReference type="AlphaFoldDB" id="H1Y7J0"/>
<feature type="transmembrane region" description="Helical" evidence="1">
    <location>
        <begin position="12"/>
        <end position="32"/>
    </location>
</feature>
<sequence length="97" mass="10584">MNEVKEKSTKPNMWIVGINLLGMLFYAALCNIPGSNGIIVMWLVMIGHVAVCFLVGIISAIMPEYRKNAMPWVLSAVLILIIGLSTCYLAVGNMGQI</sequence>
<name>H1Y7J0_9SPHI</name>
<dbReference type="Proteomes" id="UP000002774">
    <property type="component" value="Chromosome"/>
</dbReference>
<proteinExistence type="predicted"/>
<dbReference type="HOGENOM" id="CLU_2343622_0_0_10"/>
<protein>
    <submittedName>
        <fullName evidence="2">Uncharacterized protein</fullName>
    </submittedName>
</protein>
<reference evidence="2" key="1">
    <citation type="submission" date="2011-09" db="EMBL/GenBank/DDBJ databases">
        <title>The permanent draft genome of Mucilaginibacter paludis DSM 18603.</title>
        <authorList>
            <consortium name="US DOE Joint Genome Institute (JGI-PGF)"/>
            <person name="Lucas S."/>
            <person name="Han J."/>
            <person name="Lapidus A."/>
            <person name="Bruce D."/>
            <person name="Goodwin L."/>
            <person name="Pitluck S."/>
            <person name="Peters L."/>
            <person name="Kyrpides N."/>
            <person name="Mavromatis K."/>
            <person name="Ivanova N."/>
            <person name="Mikhailova N."/>
            <person name="Held B."/>
            <person name="Detter J.C."/>
            <person name="Tapia R."/>
            <person name="Han C."/>
            <person name="Land M."/>
            <person name="Hauser L."/>
            <person name="Markowitz V."/>
            <person name="Cheng J.-F."/>
            <person name="Hugenholtz P."/>
            <person name="Woyke T."/>
            <person name="Wu D."/>
            <person name="Tindall B."/>
            <person name="Brambilla E."/>
            <person name="Klenk H.-P."/>
            <person name="Eisen J.A."/>
        </authorList>
    </citation>
    <scope>NUCLEOTIDE SEQUENCE [LARGE SCALE GENOMIC DNA]</scope>
    <source>
        <strain evidence="2">DSM 18603</strain>
    </source>
</reference>
<feature type="transmembrane region" description="Helical" evidence="1">
    <location>
        <begin position="39"/>
        <end position="63"/>
    </location>
</feature>
<accession>H1Y7J0</accession>
<keyword evidence="3" id="KW-1185">Reference proteome</keyword>
<evidence type="ECO:0000313" key="3">
    <source>
        <dbReference type="Proteomes" id="UP000002774"/>
    </source>
</evidence>
<dbReference type="EMBL" id="CM001403">
    <property type="protein sequence ID" value="EHQ29411.1"/>
    <property type="molecule type" value="Genomic_DNA"/>
</dbReference>
<keyword evidence="1" id="KW-1133">Transmembrane helix</keyword>
<keyword evidence="1" id="KW-0472">Membrane</keyword>
<gene>
    <name evidence="2" type="ORF">Mucpa_5337</name>
</gene>
<evidence type="ECO:0000313" key="2">
    <source>
        <dbReference type="EMBL" id="EHQ29411.1"/>
    </source>
</evidence>
<keyword evidence="1" id="KW-0812">Transmembrane</keyword>